<proteinExistence type="predicted"/>
<feature type="region of interest" description="Disordered" evidence="1">
    <location>
        <begin position="1"/>
        <end position="166"/>
    </location>
</feature>
<dbReference type="AlphaFoldDB" id="A0A444XV87"/>
<comment type="caution">
    <text evidence="2">The sequence shown here is derived from an EMBL/GenBank/DDBJ whole genome shotgun (WGS) entry which is preliminary data.</text>
</comment>
<dbReference type="Proteomes" id="UP000289738">
    <property type="component" value="Chromosome B09"/>
</dbReference>
<accession>A0A444XV87</accession>
<feature type="compositionally biased region" description="Low complexity" evidence="1">
    <location>
        <begin position="66"/>
        <end position="95"/>
    </location>
</feature>
<keyword evidence="3" id="KW-1185">Reference proteome</keyword>
<organism evidence="2 3">
    <name type="scientific">Arachis hypogaea</name>
    <name type="common">Peanut</name>
    <dbReference type="NCBI Taxonomy" id="3818"/>
    <lineage>
        <taxon>Eukaryota</taxon>
        <taxon>Viridiplantae</taxon>
        <taxon>Streptophyta</taxon>
        <taxon>Embryophyta</taxon>
        <taxon>Tracheophyta</taxon>
        <taxon>Spermatophyta</taxon>
        <taxon>Magnoliopsida</taxon>
        <taxon>eudicotyledons</taxon>
        <taxon>Gunneridae</taxon>
        <taxon>Pentapetalae</taxon>
        <taxon>rosids</taxon>
        <taxon>fabids</taxon>
        <taxon>Fabales</taxon>
        <taxon>Fabaceae</taxon>
        <taxon>Papilionoideae</taxon>
        <taxon>50 kb inversion clade</taxon>
        <taxon>dalbergioids sensu lato</taxon>
        <taxon>Dalbergieae</taxon>
        <taxon>Pterocarpus clade</taxon>
        <taxon>Arachis</taxon>
    </lineage>
</organism>
<evidence type="ECO:0000313" key="2">
    <source>
        <dbReference type="EMBL" id="RYQ93336.1"/>
    </source>
</evidence>
<feature type="compositionally biased region" description="Low complexity" evidence="1">
    <location>
        <begin position="46"/>
        <end position="58"/>
    </location>
</feature>
<evidence type="ECO:0000256" key="1">
    <source>
        <dbReference type="SAM" id="MobiDB-lite"/>
    </source>
</evidence>
<reference evidence="2 3" key="1">
    <citation type="submission" date="2019-01" db="EMBL/GenBank/DDBJ databases">
        <title>Sequencing of cultivated peanut Arachis hypogaea provides insights into genome evolution and oil improvement.</title>
        <authorList>
            <person name="Chen X."/>
        </authorList>
    </citation>
    <scope>NUCLEOTIDE SEQUENCE [LARGE SCALE GENOMIC DNA]</scope>
    <source>
        <strain evidence="3">cv. Fuhuasheng</strain>
        <tissue evidence="2">Leaves</tissue>
    </source>
</reference>
<sequence length="211" mass="22112">MASPAKMQEQHKDCSHLRLHGGGSKPTPSHGSTPPPSSEPESTRMATTTLPGTTSSSPATPPESPSPSTTSAPSATTSSAPSGSSSATSSPLSLSNFGPRRCQNTLLQRRPDLPAVGEVPRRHEHRRHGRGSLQLPGAAQDLGDRVLRSHGNKDKAPPEEAKPKPAAAALKEWDGVRKLTGNKGLTASGFLCCLVARRSIQLTPTNPAMER</sequence>
<name>A0A444XV87_ARAHY</name>
<gene>
    <name evidence="2" type="ORF">Ahy_B09g099606</name>
</gene>
<feature type="compositionally biased region" description="Basic and acidic residues" evidence="1">
    <location>
        <begin position="142"/>
        <end position="163"/>
    </location>
</feature>
<dbReference type="EMBL" id="SDMP01000019">
    <property type="protein sequence ID" value="RYQ93336.1"/>
    <property type="molecule type" value="Genomic_DNA"/>
</dbReference>
<protein>
    <submittedName>
        <fullName evidence="2">Uncharacterized protein</fullName>
    </submittedName>
</protein>
<evidence type="ECO:0000313" key="3">
    <source>
        <dbReference type="Proteomes" id="UP000289738"/>
    </source>
</evidence>